<dbReference type="RefSeq" id="WP_006459652.1">
    <property type="nucleotide sequence ID" value="NZ_CP007030.1"/>
</dbReference>
<proteinExistence type="predicted"/>
<gene>
    <name evidence="2" type="ORF">THIAE_00525</name>
</gene>
<dbReference type="InterPro" id="IPR016040">
    <property type="entry name" value="NAD(P)-bd_dom"/>
</dbReference>
<evidence type="ECO:0000313" key="3">
    <source>
        <dbReference type="Proteomes" id="UP000005380"/>
    </source>
</evidence>
<dbReference type="InterPro" id="IPR051207">
    <property type="entry name" value="ComplexI_NDUFA9_subunit"/>
</dbReference>
<feature type="domain" description="NAD(P)-binding" evidence="1">
    <location>
        <begin position="12"/>
        <end position="156"/>
    </location>
</feature>
<dbReference type="InParanoid" id="W0DPP5"/>
<dbReference type="EMBL" id="CP007030">
    <property type="protein sequence ID" value="AHF00432.1"/>
    <property type="molecule type" value="Genomic_DNA"/>
</dbReference>
<reference evidence="2 3" key="1">
    <citation type="submission" date="2013-12" db="EMBL/GenBank/DDBJ databases">
        <authorList>
            <consortium name="DOE Joint Genome Institute"/>
            <person name="Kappler U."/>
            <person name="Huntemann M."/>
            <person name="Han J."/>
            <person name="Chen A."/>
            <person name="Kyrpides N."/>
            <person name="Mavromatis K."/>
            <person name="Markowitz V."/>
            <person name="Palaniappan K."/>
            <person name="Ivanova N."/>
            <person name="Schaumberg A."/>
            <person name="Pati A."/>
            <person name="Liolios K."/>
            <person name="Nordberg H.P."/>
            <person name="Cantor M.N."/>
            <person name="Hua S.X."/>
            <person name="Woyke T."/>
        </authorList>
    </citation>
    <scope>NUCLEOTIDE SEQUENCE [LARGE SCALE GENOMIC DNA]</scope>
    <source>
        <strain evidence="3">AL2</strain>
    </source>
</reference>
<dbReference type="Gene3D" id="3.40.50.720">
    <property type="entry name" value="NAD(P)-binding Rossmann-like Domain"/>
    <property type="match status" value="1"/>
</dbReference>
<dbReference type="PANTHER" id="PTHR12126">
    <property type="entry name" value="NADH-UBIQUINONE OXIDOREDUCTASE 39 KDA SUBUNIT-RELATED"/>
    <property type="match status" value="1"/>
</dbReference>
<sequence>MMKFGNKVVVLGAGGWVGREVIARLSEQKYQVTAVVKRASRNRELALYPNVKVRDVLDWSLDKVEGYLADQDIVINLLTDQSNNNEACPDDRLRELQAGLVLAAEEQAIARWVQLSHLGAGVQAATPWAQLCAILDDMVQASRSMLVTIMRPGLLIGQGDDTTTLYNAQLQRAKFMMLPYAERQVQPLWIRDFARALVLAIKQAASYGKVWELAGDEPMSVQDLASWVAQFQGIDNPTLLPMCQMNAKFMALLGPLAPFRVTTSYQNKRLANDQLTEQEFAALTGFKPRQIEAVLSDYISQMKTRQRYDFLRRNAGRNSTPSA</sequence>
<dbReference type="AlphaFoldDB" id="W0DPP5"/>
<dbReference type="KEGG" id="tao:THIAE_00525"/>
<dbReference type="Pfam" id="PF13460">
    <property type="entry name" value="NAD_binding_10"/>
    <property type="match status" value="1"/>
</dbReference>
<dbReference type="eggNOG" id="COG0702">
    <property type="taxonomic scope" value="Bacteria"/>
</dbReference>
<dbReference type="InterPro" id="IPR036291">
    <property type="entry name" value="NAD(P)-bd_dom_sf"/>
</dbReference>
<dbReference type="SUPFAM" id="SSF51735">
    <property type="entry name" value="NAD(P)-binding Rossmann-fold domains"/>
    <property type="match status" value="1"/>
</dbReference>
<keyword evidence="3" id="KW-1185">Reference proteome</keyword>
<dbReference type="PANTHER" id="PTHR12126:SF11">
    <property type="entry name" value="NADH DEHYDROGENASE [UBIQUINONE] 1 ALPHA SUBCOMPLEX SUBUNIT 9, MITOCHONDRIAL"/>
    <property type="match status" value="1"/>
</dbReference>
<protein>
    <submittedName>
        <fullName evidence="2">Epimerase</fullName>
    </submittedName>
</protein>
<dbReference type="OrthoDB" id="9776313at2"/>
<dbReference type="STRING" id="717772.THIAE_00525"/>
<name>W0DPP5_9GAMM</name>
<dbReference type="GO" id="GO:0044877">
    <property type="term" value="F:protein-containing complex binding"/>
    <property type="evidence" value="ECO:0007669"/>
    <property type="project" value="TreeGrafter"/>
</dbReference>
<evidence type="ECO:0000313" key="2">
    <source>
        <dbReference type="EMBL" id="AHF00432.1"/>
    </source>
</evidence>
<accession>W0DPP5</accession>
<dbReference type="HOGENOM" id="CLU_860350_0_0_6"/>
<organism evidence="2 3">
    <name type="scientific">Thiomicrospira aerophila AL3</name>
    <dbReference type="NCBI Taxonomy" id="717772"/>
    <lineage>
        <taxon>Bacteria</taxon>
        <taxon>Pseudomonadati</taxon>
        <taxon>Pseudomonadota</taxon>
        <taxon>Gammaproteobacteria</taxon>
        <taxon>Thiotrichales</taxon>
        <taxon>Piscirickettsiaceae</taxon>
        <taxon>Thiomicrospira</taxon>
    </lineage>
</organism>
<evidence type="ECO:0000259" key="1">
    <source>
        <dbReference type="Pfam" id="PF13460"/>
    </source>
</evidence>
<dbReference type="Proteomes" id="UP000005380">
    <property type="component" value="Chromosome"/>
</dbReference>
<dbReference type="FunCoup" id="W0DPP5">
    <property type="interactions" value="80"/>
</dbReference>